<gene>
    <name evidence="1" type="ORF">ABID16_004219</name>
</gene>
<proteinExistence type="predicted"/>
<sequence>MIKYSLKCEAEHAFEGWFSSGSDFDGQQARGLVTCPVCGSASVAKALMAPAVATAHAGEGEVPMAMAGGGVPAEMIAKMREIVTHIRANSEDVGARFPEEARKIHYGEAPARGIIGQAKQEDIGALLEEGIEIAPLPVLPEDAN</sequence>
<protein>
    <recommendedName>
        <fullName evidence="3">DUF1178 domain-containing protein</fullName>
    </recommendedName>
</protein>
<organism evidence="1 2">
    <name type="scientific">Rhizobium aquaticum</name>
    <dbReference type="NCBI Taxonomy" id="1549636"/>
    <lineage>
        <taxon>Bacteria</taxon>
        <taxon>Pseudomonadati</taxon>
        <taxon>Pseudomonadota</taxon>
        <taxon>Alphaproteobacteria</taxon>
        <taxon>Hyphomicrobiales</taxon>
        <taxon>Rhizobiaceae</taxon>
        <taxon>Rhizobium/Agrobacterium group</taxon>
        <taxon>Rhizobium</taxon>
    </lineage>
</organism>
<dbReference type="Proteomes" id="UP001549047">
    <property type="component" value="Unassembled WGS sequence"/>
</dbReference>
<name>A0ABV2J532_9HYPH</name>
<comment type="caution">
    <text evidence="1">The sequence shown here is derived from an EMBL/GenBank/DDBJ whole genome shotgun (WGS) entry which is preliminary data.</text>
</comment>
<reference evidence="1 2" key="1">
    <citation type="submission" date="2024-06" db="EMBL/GenBank/DDBJ databases">
        <title>Genomic Encyclopedia of Type Strains, Phase IV (KMG-IV): sequencing the most valuable type-strain genomes for metagenomic binning, comparative biology and taxonomic classification.</title>
        <authorList>
            <person name="Goeker M."/>
        </authorList>
    </citation>
    <scope>NUCLEOTIDE SEQUENCE [LARGE SCALE GENOMIC DNA]</scope>
    <source>
        <strain evidence="1 2">DSM 29780</strain>
    </source>
</reference>
<dbReference type="PIRSF" id="PIRSF032131">
    <property type="entry name" value="UCP032131"/>
    <property type="match status" value="1"/>
</dbReference>
<accession>A0ABV2J532</accession>
<dbReference type="Pfam" id="PF06676">
    <property type="entry name" value="DUF1178"/>
    <property type="match status" value="1"/>
</dbReference>
<evidence type="ECO:0000313" key="2">
    <source>
        <dbReference type="Proteomes" id="UP001549047"/>
    </source>
</evidence>
<dbReference type="EMBL" id="JBEPMB010000010">
    <property type="protein sequence ID" value="MET3615872.1"/>
    <property type="molecule type" value="Genomic_DNA"/>
</dbReference>
<keyword evidence="2" id="KW-1185">Reference proteome</keyword>
<evidence type="ECO:0000313" key="1">
    <source>
        <dbReference type="EMBL" id="MET3615872.1"/>
    </source>
</evidence>
<dbReference type="RefSeq" id="WP_354558339.1">
    <property type="nucleotide sequence ID" value="NZ_JBEPMB010000010.1"/>
</dbReference>
<evidence type="ECO:0008006" key="3">
    <source>
        <dbReference type="Google" id="ProtNLM"/>
    </source>
</evidence>
<dbReference type="InterPro" id="IPR009562">
    <property type="entry name" value="DUF1178"/>
</dbReference>